<dbReference type="EMBL" id="PKMF04000542">
    <property type="protein sequence ID" value="KAK7826617.1"/>
    <property type="molecule type" value="Genomic_DNA"/>
</dbReference>
<dbReference type="PANTHER" id="PTHR19876:SF68">
    <property type="entry name" value="COATOMER SUBUNIT BETA'-2"/>
    <property type="match status" value="1"/>
</dbReference>
<evidence type="ECO:0000313" key="6">
    <source>
        <dbReference type="EMBL" id="KAK7826617.1"/>
    </source>
</evidence>
<dbReference type="GO" id="GO:0006888">
    <property type="term" value="P:endoplasmic reticulum to Golgi vesicle-mediated transport"/>
    <property type="evidence" value="ECO:0007669"/>
    <property type="project" value="TreeGrafter"/>
</dbReference>
<gene>
    <name evidence="6" type="ORF">CFP56_032035</name>
</gene>
<feature type="repeat" description="WD" evidence="5">
    <location>
        <begin position="1"/>
        <end position="35"/>
    </location>
</feature>
<reference evidence="6 7" key="1">
    <citation type="journal article" date="2018" name="Sci. Data">
        <title>The draft genome sequence of cork oak.</title>
        <authorList>
            <person name="Ramos A.M."/>
            <person name="Usie A."/>
            <person name="Barbosa P."/>
            <person name="Barros P.M."/>
            <person name="Capote T."/>
            <person name="Chaves I."/>
            <person name="Simoes F."/>
            <person name="Abreu I."/>
            <person name="Carrasquinho I."/>
            <person name="Faro C."/>
            <person name="Guimaraes J.B."/>
            <person name="Mendonca D."/>
            <person name="Nobrega F."/>
            <person name="Rodrigues L."/>
            <person name="Saibo N.J.M."/>
            <person name="Varela M.C."/>
            <person name="Egas C."/>
            <person name="Matos J."/>
            <person name="Miguel C.M."/>
            <person name="Oliveira M.M."/>
            <person name="Ricardo C.P."/>
            <person name="Goncalves S."/>
        </authorList>
    </citation>
    <scope>NUCLEOTIDE SEQUENCE [LARGE SCALE GENOMIC DNA]</scope>
    <source>
        <strain evidence="7">cv. HL8</strain>
    </source>
</reference>
<evidence type="ECO:0000256" key="1">
    <source>
        <dbReference type="ARBA" id="ARBA00004156"/>
    </source>
</evidence>
<proteinExistence type="predicted"/>
<evidence type="ECO:0000256" key="3">
    <source>
        <dbReference type="ARBA" id="ARBA00022737"/>
    </source>
</evidence>
<dbReference type="Proteomes" id="UP000237347">
    <property type="component" value="Unassembled WGS sequence"/>
</dbReference>
<evidence type="ECO:0000256" key="4">
    <source>
        <dbReference type="ARBA" id="ARBA00023329"/>
    </source>
</evidence>
<sequence>MQVTFNPKDTNTFASESLDRTIKIWNLGSPNPNFTLDAHQKGVNCVDYFTSGVKPYLIIGSDDHTAKVWDYQNKSYVQTLEGHTHNVSVVCFHLELPIIITSFKDGNVRIWHSTTYRYFFPLKSMSKVLYASEVGLLASFGVGIFCPC</sequence>
<dbReference type="PROSITE" id="PS50082">
    <property type="entry name" value="WD_REPEATS_2"/>
    <property type="match status" value="3"/>
</dbReference>
<dbReference type="Gene3D" id="2.130.10.10">
    <property type="entry name" value="YVTN repeat-like/Quinoprotein amine dehydrogenase"/>
    <property type="match status" value="1"/>
</dbReference>
<dbReference type="PROSITE" id="PS50294">
    <property type="entry name" value="WD_REPEATS_REGION"/>
    <property type="match status" value="2"/>
</dbReference>
<dbReference type="InterPro" id="IPR050844">
    <property type="entry name" value="Coatomer_complex_subunit"/>
</dbReference>
<feature type="repeat" description="WD" evidence="5">
    <location>
        <begin position="36"/>
        <end position="79"/>
    </location>
</feature>
<dbReference type="PRINTS" id="PR00320">
    <property type="entry name" value="GPROTEINBRPT"/>
</dbReference>
<comment type="subcellular location">
    <subcellularLocation>
        <location evidence="1">Cytoplasmic vesicle membrane</location>
    </subcellularLocation>
</comment>
<organism evidence="6 7">
    <name type="scientific">Quercus suber</name>
    <name type="common">Cork oak</name>
    <dbReference type="NCBI Taxonomy" id="58331"/>
    <lineage>
        <taxon>Eukaryota</taxon>
        <taxon>Viridiplantae</taxon>
        <taxon>Streptophyta</taxon>
        <taxon>Embryophyta</taxon>
        <taxon>Tracheophyta</taxon>
        <taxon>Spermatophyta</taxon>
        <taxon>Magnoliopsida</taxon>
        <taxon>eudicotyledons</taxon>
        <taxon>Gunneridae</taxon>
        <taxon>Pentapetalae</taxon>
        <taxon>rosids</taxon>
        <taxon>fabids</taxon>
        <taxon>Fagales</taxon>
        <taxon>Fagaceae</taxon>
        <taxon>Quercus</taxon>
    </lineage>
</organism>
<dbReference type="SMART" id="SM00320">
    <property type="entry name" value="WD40"/>
    <property type="match status" value="2"/>
</dbReference>
<keyword evidence="4" id="KW-0968">Cytoplasmic vesicle</keyword>
<keyword evidence="3" id="KW-0677">Repeat</keyword>
<dbReference type="PANTHER" id="PTHR19876">
    <property type="entry name" value="COATOMER"/>
    <property type="match status" value="1"/>
</dbReference>
<name>A0AAW0JJE4_QUESU</name>
<comment type="caution">
    <text evidence="6">The sequence shown here is derived from an EMBL/GenBank/DDBJ whole genome shotgun (WGS) entry which is preliminary data.</text>
</comment>
<dbReference type="AlphaFoldDB" id="A0AAW0JJE4"/>
<dbReference type="GO" id="GO:0006890">
    <property type="term" value="P:retrograde vesicle-mediated transport, Golgi to endoplasmic reticulum"/>
    <property type="evidence" value="ECO:0007669"/>
    <property type="project" value="TreeGrafter"/>
</dbReference>
<feature type="repeat" description="WD" evidence="5">
    <location>
        <begin position="80"/>
        <end position="111"/>
    </location>
</feature>
<keyword evidence="2 5" id="KW-0853">WD repeat</keyword>
<dbReference type="GO" id="GO:0006891">
    <property type="term" value="P:intra-Golgi vesicle-mediated transport"/>
    <property type="evidence" value="ECO:0007669"/>
    <property type="project" value="TreeGrafter"/>
</dbReference>
<dbReference type="InterPro" id="IPR015943">
    <property type="entry name" value="WD40/YVTN_repeat-like_dom_sf"/>
</dbReference>
<evidence type="ECO:0000313" key="7">
    <source>
        <dbReference type="Proteomes" id="UP000237347"/>
    </source>
</evidence>
<dbReference type="InterPro" id="IPR020472">
    <property type="entry name" value="WD40_PAC1"/>
</dbReference>
<dbReference type="Pfam" id="PF00400">
    <property type="entry name" value="WD40"/>
    <property type="match status" value="3"/>
</dbReference>
<dbReference type="SUPFAM" id="SSF50978">
    <property type="entry name" value="WD40 repeat-like"/>
    <property type="match status" value="1"/>
</dbReference>
<dbReference type="InterPro" id="IPR036322">
    <property type="entry name" value="WD40_repeat_dom_sf"/>
</dbReference>
<keyword evidence="7" id="KW-1185">Reference proteome</keyword>
<protein>
    <submittedName>
        <fullName evidence="6">Coatomer subunit beta'-2</fullName>
    </submittedName>
</protein>
<evidence type="ECO:0000256" key="5">
    <source>
        <dbReference type="PROSITE-ProRule" id="PRU00221"/>
    </source>
</evidence>
<evidence type="ECO:0000256" key="2">
    <source>
        <dbReference type="ARBA" id="ARBA00022574"/>
    </source>
</evidence>
<dbReference type="InterPro" id="IPR001680">
    <property type="entry name" value="WD40_rpt"/>
</dbReference>
<accession>A0AAW0JJE4</accession>
<dbReference type="GO" id="GO:0006886">
    <property type="term" value="P:intracellular protein transport"/>
    <property type="evidence" value="ECO:0007669"/>
    <property type="project" value="TreeGrafter"/>
</dbReference>
<dbReference type="GO" id="GO:0030126">
    <property type="term" value="C:COPI vesicle coat"/>
    <property type="evidence" value="ECO:0007669"/>
    <property type="project" value="TreeGrafter"/>
</dbReference>